<dbReference type="EMBL" id="JAYMRV010000002">
    <property type="protein sequence ID" value="MEM5421265.1"/>
    <property type="molecule type" value="Genomic_DNA"/>
</dbReference>
<evidence type="ECO:0000256" key="1">
    <source>
        <dbReference type="ARBA" id="ARBA00004651"/>
    </source>
</evidence>
<proteinExistence type="inferred from homology"/>
<feature type="transmembrane region" description="Helical" evidence="7">
    <location>
        <begin position="35"/>
        <end position="54"/>
    </location>
</feature>
<sequence>MSILFPFVITWALLAVRLAVVFGATPVFEQFPVPPLVRACFVFAMAAALTAALPKYWVGRDPGAGQLIRWVFQEALAGGLLALCINIGFAAFSIGARLIDVQIGFGISQVFDPFTRRDTPILSAIFANFAVLAFFVTDGYLVLLRAFVYLVELAPPGAAGLPHFDPQVLLNGAGRLFVAGLALVAPVVLCVLIVEAALTLAARGLPRMNVFAVGMPLKIVTGLTALSLWMPRAREPIGRAFGSSFELFWRSIN</sequence>
<keyword evidence="9" id="KW-1185">Reference proteome</keyword>
<evidence type="ECO:0000256" key="6">
    <source>
        <dbReference type="ARBA" id="ARBA00023136"/>
    </source>
</evidence>
<dbReference type="PRINTS" id="PR00953">
    <property type="entry name" value="TYPE3IMRPROT"/>
</dbReference>
<evidence type="ECO:0000256" key="5">
    <source>
        <dbReference type="ARBA" id="ARBA00022989"/>
    </source>
</evidence>
<keyword evidence="3" id="KW-1003">Cell membrane</keyword>
<keyword evidence="8" id="KW-0966">Cell projection</keyword>
<feature type="transmembrane region" description="Helical" evidence="7">
    <location>
        <begin position="119"/>
        <end position="143"/>
    </location>
</feature>
<evidence type="ECO:0000313" key="9">
    <source>
        <dbReference type="Proteomes" id="UP001489897"/>
    </source>
</evidence>
<reference evidence="8 9" key="1">
    <citation type="submission" date="2024-01" db="EMBL/GenBank/DDBJ databases">
        <title>The diversity of rhizobia nodulating Mimosa spp. in eleven states of Brazil covering several biomes is determined by host plant, location, and edaphic factors.</title>
        <authorList>
            <person name="Rouws L."/>
            <person name="Barauna A."/>
            <person name="Beukes C."/>
            <person name="De Faria S.M."/>
            <person name="Gross E."/>
            <person name="Dos Reis Junior F.B."/>
            <person name="Simon M."/>
            <person name="Maluk M."/>
            <person name="Odee D.W."/>
            <person name="Kenicer G."/>
            <person name="Young J.P.W."/>
            <person name="Reis V.M."/>
            <person name="Zilli J."/>
            <person name="James E.K."/>
        </authorList>
    </citation>
    <scope>NUCLEOTIDE SEQUENCE [LARGE SCALE GENOMIC DNA]</scope>
    <source>
        <strain evidence="8 9">JPY167</strain>
    </source>
</reference>
<dbReference type="RefSeq" id="WP_342946585.1">
    <property type="nucleotide sequence ID" value="NZ_JAYMRV010000002.1"/>
</dbReference>
<evidence type="ECO:0000256" key="2">
    <source>
        <dbReference type="ARBA" id="ARBA00009772"/>
    </source>
</evidence>
<dbReference type="PANTHER" id="PTHR30065:SF1">
    <property type="entry name" value="SURFACE PRESENTATION OF ANTIGENS PROTEIN SPAR"/>
    <property type="match status" value="1"/>
</dbReference>
<keyword evidence="5 7" id="KW-1133">Transmembrane helix</keyword>
<feature type="transmembrane region" description="Helical" evidence="7">
    <location>
        <begin position="210"/>
        <end position="229"/>
    </location>
</feature>
<dbReference type="Pfam" id="PF01311">
    <property type="entry name" value="Bac_export_1"/>
    <property type="match status" value="1"/>
</dbReference>
<dbReference type="Proteomes" id="UP001489897">
    <property type="component" value="Unassembled WGS sequence"/>
</dbReference>
<protein>
    <submittedName>
        <fullName evidence="8">Flagellar biosynthetic protein FliR</fullName>
    </submittedName>
</protein>
<comment type="similarity">
    <text evidence="2">Belongs to the FliR/MopE/SpaR family.</text>
</comment>
<keyword evidence="8" id="KW-0282">Flagellum</keyword>
<evidence type="ECO:0000313" key="8">
    <source>
        <dbReference type="EMBL" id="MEM5421265.1"/>
    </source>
</evidence>
<organism evidence="8 9">
    <name type="scientific">Paraburkholderia ferrariae</name>
    <dbReference type="NCBI Taxonomy" id="386056"/>
    <lineage>
        <taxon>Bacteria</taxon>
        <taxon>Pseudomonadati</taxon>
        <taxon>Pseudomonadota</taxon>
        <taxon>Betaproteobacteria</taxon>
        <taxon>Burkholderiales</taxon>
        <taxon>Burkholderiaceae</taxon>
        <taxon>Paraburkholderia</taxon>
    </lineage>
</organism>
<feature type="transmembrane region" description="Helical" evidence="7">
    <location>
        <begin position="176"/>
        <end position="198"/>
    </location>
</feature>
<dbReference type="InterPro" id="IPR002010">
    <property type="entry name" value="T3SS_IM_R"/>
</dbReference>
<comment type="subcellular location">
    <subcellularLocation>
        <location evidence="1">Cell membrane</location>
        <topology evidence="1">Multi-pass membrane protein</topology>
    </subcellularLocation>
</comment>
<dbReference type="PANTHER" id="PTHR30065">
    <property type="entry name" value="FLAGELLAR BIOSYNTHETIC PROTEIN FLIR"/>
    <property type="match status" value="1"/>
</dbReference>
<keyword evidence="6 7" id="KW-0472">Membrane</keyword>
<keyword evidence="8" id="KW-0969">Cilium</keyword>
<feature type="transmembrane region" description="Helical" evidence="7">
    <location>
        <begin position="75"/>
        <end position="99"/>
    </location>
</feature>
<evidence type="ECO:0000256" key="4">
    <source>
        <dbReference type="ARBA" id="ARBA00022692"/>
    </source>
</evidence>
<gene>
    <name evidence="8" type="ORF">VSR73_09360</name>
</gene>
<keyword evidence="4 7" id="KW-0812">Transmembrane</keyword>
<accession>A0ABU9RMJ6</accession>
<evidence type="ECO:0000256" key="7">
    <source>
        <dbReference type="SAM" id="Phobius"/>
    </source>
</evidence>
<name>A0ABU9RMJ6_9BURK</name>
<comment type="caution">
    <text evidence="8">The sequence shown here is derived from an EMBL/GenBank/DDBJ whole genome shotgun (WGS) entry which is preliminary data.</text>
</comment>
<evidence type="ECO:0000256" key="3">
    <source>
        <dbReference type="ARBA" id="ARBA00022475"/>
    </source>
</evidence>